<evidence type="ECO:0000256" key="1">
    <source>
        <dbReference type="SAM" id="MobiDB-lite"/>
    </source>
</evidence>
<accession>A0A3S0ZK67</accession>
<gene>
    <name evidence="2" type="ORF">EGW08_012645</name>
</gene>
<comment type="caution">
    <text evidence="2">The sequence shown here is derived from an EMBL/GenBank/DDBJ whole genome shotgun (WGS) entry which is preliminary data.</text>
</comment>
<protein>
    <submittedName>
        <fullName evidence="2">Uncharacterized protein</fullName>
    </submittedName>
</protein>
<evidence type="ECO:0000313" key="2">
    <source>
        <dbReference type="EMBL" id="RUS79597.1"/>
    </source>
</evidence>
<keyword evidence="3" id="KW-1185">Reference proteome</keyword>
<feature type="region of interest" description="Disordered" evidence="1">
    <location>
        <begin position="132"/>
        <end position="212"/>
    </location>
</feature>
<evidence type="ECO:0000313" key="3">
    <source>
        <dbReference type="Proteomes" id="UP000271974"/>
    </source>
</evidence>
<sequence length="497" mass="51628">MTNSINIHDSSNDNNTLVRDTETSCGSNTKVNFLTLSMSNVDTPPIVTIATTASSADSTYSKPCVRGNSTVITSTQRRHLFSPCTSGEPPHCDIHTPLPLPLPAPHLSTAPGPLPVTLVSAAADSSTPAITMTVAPEDRPPPPASRNAQPLESKEGPAPDSVAHPVGTKRVQSSASLQLPMGAKGLPPASSPNSMGSRGGTPSLSLPNPIEGPPSTSLAHPIGAMFLPGSLPPSFILDWLLHQQSLKAKTQDRGVPSLRRYSHDISSRDFSFPSMMQQSFSIACGLGSNVSVGAPATPASVTPRRFSHGTPSMTQSFPVDSTASVGDIVQQQKFPFPSSMCPPGFMPPMSFTAMGPPSGSVVQHNFSGVVAPSGLLRSCSVPRGMDGLTTVTGDCGLSMDDSVPSPSLYPPLPLGGGGGDIPNYKQLAAGSPGAEDMPGFQRLAGISEAENMPYFHSQLARIPGAEDVSGFQPHLVGLPEAGDLFFFTGFQCVESLA</sequence>
<feature type="region of interest" description="Disordered" evidence="1">
    <location>
        <begin position="1"/>
        <end position="21"/>
    </location>
</feature>
<feature type="compositionally biased region" description="Polar residues" evidence="1">
    <location>
        <begin position="191"/>
        <end position="206"/>
    </location>
</feature>
<proteinExistence type="predicted"/>
<reference evidence="2 3" key="1">
    <citation type="submission" date="2019-01" db="EMBL/GenBank/DDBJ databases">
        <title>A draft genome assembly of the solar-powered sea slug Elysia chlorotica.</title>
        <authorList>
            <person name="Cai H."/>
            <person name="Li Q."/>
            <person name="Fang X."/>
            <person name="Li J."/>
            <person name="Curtis N.E."/>
            <person name="Altenburger A."/>
            <person name="Shibata T."/>
            <person name="Feng M."/>
            <person name="Maeda T."/>
            <person name="Schwartz J.A."/>
            <person name="Shigenobu S."/>
            <person name="Lundholm N."/>
            <person name="Nishiyama T."/>
            <person name="Yang H."/>
            <person name="Hasebe M."/>
            <person name="Li S."/>
            <person name="Pierce S.K."/>
            <person name="Wang J."/>
        </authorList>
    </citation>
    <scope>NUCLEOTIDE SEQUENCE [LARGE SCALE GENOMIC DNA]</scope>
    <source>
        <strain evidence="2">EC2010</strain>
        <tissue evidence="2">Whole organism of an adult</tissue>
    </source>
</reference>
<name>A0A3S0ZK67_ELYCH</name>
<dbReference type="AlphaFoldDB" id="A0A3S0ZK67"/>
<dbReference type="Proteomes" id="UP000271974">
    <property type="component" value="Unassembled WGS sequence"/>
</dbReference>
<feature type="compositionally biased region" description="Low complexity" evidence="1">
    <location>
        <begin position="1"/>
        <end position="15"/>
    </location>
</feature>
<dbReference type="EMBL" id="RQTK01000441">
    <property type="protein sequence ID" value="RUS79597.1"/>
    <property type="molecule type" value="Genomic_DNA"/>
</dbReference>
<organism evidence="2 3">
    <name type="scientific">Elysia chlorotica</name>
    <name type="common">Eastern emerald elysia</name>
    <name type="synonym">Sea slug</name>
    <dbReference type="NCBI Taxonomy" id="188477"/>
    <lineage>
        <taxon>Eukaryota</taxon>
        <taxon>Metazoa</taxon>
        <taxon>Spiralia</taxon>
        <taxon>Lophotrochozoa</taxon>
        <taxon>Mollusca</taxon>
        <taxon>Gastropoda</taxon>
        <taxon>Heterobranchia</taxon>
        <taxon>Euthyneura</taxon>
        <taxon>Panpulmonata</taxon>
        <taxon>Sacoglossa</taxon>
        <taxon>Placobranchoidea</taxon>
        <taxon>Plakobranchidae</taxon>
        <taxon>Elysia</taxon>
    </lineage>
</organism>